<evidence type="ECO:0000256" key="6">
    <source>
        <dbReference type="ARBA" id="ARBA00022679"/>
    </source>
</evidence>
<gene>
    <name evidence="19" type="ORF">DFH08DRAFT_937081</name>
</gene>
<keyword evidence="12" id="KW-0784">Thiamine biosynthesis</keyword>
<comment type="catalytic activity">
    <reaction evidence="15">
        <text>2-[(2R,5Z)-2-carboxy-4-methylthiazol-5(2H)-ylidene]ethyl phosphate + 4-amino-2-methyl-5-(diphosphooxymethyl)pyrimidine + 2 H(+) = thiamine phosphate + CO2 + diphosphate</text>
        <dbReference type="Rhea" id="RHEA:47844"/>
        <dbReference type="ChEBI" id="CHEBI:15378"/>
        <dbReference type="ChEBI" id="CHEBI:16526"/>
        <dbReference type="ChEBI" id="CHEBI:33019"/>
        <dbReference type="ChEBI" id="CHEBI:37575"/>
        <dbReference type="ChEBI" id="CHEBI:57841"/>
        <dbReference type="ChEBI" id="CHEBI:62899"/>
        <dbReference type="EC" id="2.5.1.3"/>
    </reaction>
</comment>
<evidence type="ECO:0000256" key="1">
    <source>
        <dbReference type="ARBA" id="ARBA00001771"/>
    </source>
</evidence>
<comment type="pathway">
    <text evidence="4">Cofactor biosynthesis; thiamine diphosphate biosynthesis; 4-methyl-5-(2-phosphoethyl)-thiazole from 5-(2-hydroxyethyl)-4-methylthiazole: step 1/1.</text>
</comment>
<dbReference type="NCBIfam" id="TIGR00693">
    <property type="entry name" value="thiE"/>
    <property type="match status" value="1"/>
</dbReference>
<evidence type="ECO:0000313" key="19">
    <source>
        <dbReference type="EMBL" id="KAJ7346576.1"/>
    </source>
</evidence>
<comment type="catalytic activity">
    <reaction evidence="1">
        <text>5-(2-hydroxyethyl)-4-methylthiazole + ATP = 4-methyl-5-(2-phosphooxyethyl)-thiazole + ADP + H(+)</text>
        <dbReference type="Rhea" id="RHEA:24212"/>
        <dbReference type="ChEBI" id="CHEBI:15378"/>
        <dbReference type="ChEBI" id="CHEBI:17957"/>
        <dbReference type="ChEBI" id="CHEBI:30616"/>
        <dbReference type="ChEBI" id="CHEBI:58296"/>
        <dbReference type="ChEBI" id="CHEBI:456216"/>
        <dbReference type="EC" id="2.7.1.50"/>
    </reaction>
</comment>
<evidence type="ECO:0000256" key="9">
    <source>
        <dbReference type="ARBA" id="ARBA00022777"/>
    </source>
</evidence>
<evidence type="ECO:0000256" key="8">
    <source>
        <dbReference type="ARBA" id="ARBA00022741"/>
    </source>
</evidence>
<dbReference type="SUPFAM" id="SSF51391">
    <property type="entry name" value="Thiamin phosphate synthase"/>
    <property type="match status" value="1"/>
</dbReference>
<sequence length="521" mass="55006">MDPIDFSLYLVTDRALLPVGKTHLETLEQAIIGGVTVVQIREKTADTAEFLRVAQESKALCDRYNLPLIINDRIDISLAVGARGVHLGQTDMPIDIARQLMPTGTIIGISCNTLDEVRRAKEAKADYVGLGAVWSTQTKKLTSPPIGVRGLGAMLDVLSGSNIKAVAIGGIKSTNLAHLMHGSMSQLEECLDGVAVVSDIVAAPDPMKAAQRLKSIFRASRIVAAKRIPTSRDDILTKALTIMTAVRSLNPLVHQMTNVVVANQSANITLALGASPIMATAPEEMSDLSKISHALLVNIGTLVSGSLQGMLKAGHFVNTARNPIILDPVGVGASEFRKNSVNELLNSWQATVIKGNAGELAALAGSTEAESKGVDSLGNFKDPALFTRQLSRKERCVVVLTGETDYISDGERVFMLKNGHPLLGSITGSGCVLGSCIASYCAAANLLASDGDQHEGRLNRGGDFLSAAVGAVLALTVASELAAKRGDVHGIGSFLPALIDELSTLRPEAIRRLAKIEEVGF</sequence>
<evidence type="ECO:0000256" key="7">
    <source>
        <dbReference type="ARBA" id="ARBA00022723"/>
    </source>
</evidence>
<accession>A0AAD6ZZS0</accession>
<evidence type="ECO:0000256" key="10">
    <source>
        <dbReference type="ARBA" id="ARBA00022840"/>
    </source>
</evidence>
<dbReference type="InterPro" id="IPR022998">
    <property type="entry name" value="ThiamineP_synth_TenI"/>
</dbReference>
<reference evidence="19" key="1">
    <citation type="submission" date="2023-03" db="EMBL/GenBank/DDBJ databases">
        <title>Massive genome expansion in bonnet fungi (Mycena s.s.) driven by repeated elements and novel gene families across ecological guilds.</title>
        <authorList>
            <consortium name="Lawrence Berkeley National Laboratory"/>
            <person name="Harder C.B."/>
            <person name="Miyauchi S."/>
            <person name="Viragh M."/>
            <person name="Kuo A."/>
            <person name="Thoen E."/>
            <person name="Andreopoulos B."/>
            <person name="Lu D."/>
            <person name="Skrede I."/>
            <person name="Drula E."/>
            <person name="Henrissat B."/>
            <person name="Morin E."/>
            <person name="Kohler A."/>
            <person name="Barry K."/>
            <person name="LaButti K."/>
            <person name="Morin E."/>
            <person name="Salamov A."/>
            <person name="Lipzen A."/>
            <person name="Mereny Z."/>
            <person name="Hegedus B."/>
            <person name="Baldrian P."/>
            <person name="Stursova M."/>
            <person name="Weitz H."/>
            <person name="Taylor A."/>
            <person name="Grigoriev I.V."/>
            <person name="Nagy L.G."/>
            <person name="Martin F."/>
            <person name="Kauserud H."/>
        </authorList>
    </citation>
    <scope>NUCLEOTIDE SEQUENCE</scope>
    <source>
        <strain evidence="19">CBHHK002</strain>
    </source>
</reference>
<comment type="catalytic activity">
    <reaction evidence="13">
        <text>4-methyl-5-(2-phosphooxyethyl)-thiazole + 4-amino-2-methyl-5-(diphosphooxymethyl)pyrimidine + H(+) = thiamine phosphate + diphosphate</text>
        <dbReference type="Rhea" id="RHEA:22328"/>
        <dbReference type="ChEBI" id="CHEBI:15378"/>
        <dbReference type="ChEBI" id="CHEBI:33019"/>
        <dbReference type="ChEBI" id="CHEBI:37575"/>
        <dbReference type="ChEBI" id="CHEBI:57841"/>
        <dbReference type="ChEBI" id="CHEBI:58296"/>
        <dbReference type="EC" id="2.5.1.3"/>
    </reaction>
</comment>
<evidence type="ECO:0000256" key="17">
    <source>
        <dbReference type="ARBA" id="ARBA00061283"/>
    </source>
</evidence>
<dbReference type="HAMAP" id="MF_00228">
    <property type="entry name" value="Thz_kinase"/>
    <property type="match status" value="1"/>
</dbReference>
<comment type="catalytic activity">
    <reaction evidence="14">
        <text>2-(2-carboxy-4-methylthiazol-5-yl)ethyl phosphate + 4-amino-2-methyl-5-(diphosphooxymethyl)pyrimidine + 2 H(+) = thiamine phosphate + CO2 + diphosphate</text>
        <dbReference type="Rhea" id="RHEA:47848"/>
        <dbReference type="ChEBI" id="CHEBI:15378"/>
        <dbReference type="ChEBI" id="CHEBI:16526"/>
        <dbReference type="ChEBI" id="CHEBI:33019"/>
        <dbReference type="ChEBI" id="CHEBI:37575"/>
        <dbReference type="ChEBI" id="CHEBI:57841"/>
        <dbReference type="ChEBI" id="CHEBI:62890"/>
        <dbReference type="EC" id="2.5.1.3"/>
    </reaction>
</comment>
<keyword evidence="11" id="KW-0460">Magnesium</keyword>
<dbReference type="GO" id="GO:0005524">
    <property type="term" value="F:ATP binding"/>
    <property type="evidence" value="ECO:0007669"/>
    <property type="project" value="UniProtKB-KW"/>
</dbReference>
<comment type="cofactor">
    <cofactor evidence="2">
        <name>Mg(2+)</name>
        <dbReference type="ChEBI" id="CHEBI:18420"/>
    </cofactor>
</comment>
<name>A0AAD6ZZS0_9AGAR</name>
<dbReference type="PANTHER" id="PTHR20857:SF23">
    <property type="entry name" value="THIAMINE BIOSYNTHETIC BIFUNCTIONAL ENZYME"/>
    <property type="match status" value="1"/>
</dbReference>
<evidence type="ECO:0000256" key="15">
    <source>
        <dbReference type="ARBA" id="ARBA00047883"/>
    </source>
</evidence>
<evidence type="ECO:0000256" key="11">
    <source>
        <dbReference type="ARBA" id="ARBA00022842"/>
    </source>
</evidence>
<keyword evidence="7" id="KW-0479">Metal-binding</keyword>
<evidence type="ECO:0000313" key="20">
    <source>
        <dbReference type="Proteomes" id="UP001218218"/>
    </source>
</evidence>
<dbReference type="Pfam" id="PF02110">
    <property type="entry name" value="HK"/>
    <property type="match status" value="1"/>
</dbReference>
<dbReference type="EMBL" id="JARIHO010000020">
    <property type="protein sequence ID" value="KAJ7346576.1"/>
    <property type="molecule type" value="Genomic_DNA"/>
</dbReference>
<evidence type="ECO:0000256" key="4">
    <source>
        <dbReference type="ARBA" id="ARBA00004868"/>
    </source>
</evidence>
<dbReference type="InterPro" id="IPR034291">
    <property type="entry name" value="TMP_synthase"/>
</dbReference>
<dbReference type="InterPro" id="IPR036206">
    <property type="entry name" value="ThiamineP_synth_sf"/>
</dbReference>
<keyword evidence="20" id="KW-1185">Reference proteome</keyword>
<dbReference type="NCBIfam" id="TIGR00694">
    <property type="entry name" value="thiM"/>
    <property type="match status" value="1"/>
</dbReference>
<evidence type="ECO:0000256" key="13">
    <source>
        <dbReference type="ARBA" id="ARBA00047334"/>
    </source>
</evidence>
<dbReference type="Gene3D" id="3.20.20.70">
    <property type="entry name" value="Aldolase class I"/>
    <property type="match status" value="1"/>
</dbReference>
<evidence type="ECO:0000259" key="18">
    <source>
        <dbReference type="Pfam" id="PF02581"/>
    </source>
</evidence>
<dbReference type="InterPro" id="IPR029056">
    <property type="entry name" value="Ribokinase-like"/>
</dbReference>
<dbReference type="Proteomes" id="UP001218218">
    <property type="component" value="Unassembled WGS sequence"/>
</dbReference>
<evidence type="ECO:0000256" key="2">
    <source>
        <dbReference type="ARBA" id="ARBA00001946"/>
    </source>
</evidence>
<dbReference type="InterPro" id="IPR000417">
    <property type="entry name" value="Hyethyz_kinase"/>
</dbReference>
<comment type="similarity">
    <text evidence="16">In the C-terminal section; belongs to the Thz kinase family.</text>
</comment>
<proteinExistence type="inferred from homology"/>
<dbReference type="GO" id="GO:0004417">
    <property type="term" value="F:hydroxyethylthiazole kinase activity"/>
    <property type="evidence" value="ECO:0007669"/>
    <property type="project" value="UniProtKB-EC"/>
</dbReference>
<comment type="caution">
    <text evidence="19">The sequence shown here is derived from an EMBL/GenBank/DDBJ whole genome shotgun (WGS) entry which is preliminary data.</text>
</comment>
<organism evidence="19 20">
    <name type="scientific">Mycena albidolilacea</name>
    <dbReference type="NCBI Taxonomy" id="1033008"/>
    <lineage>
        <taxon>Eukaryota</taxon>
        <taxon>Fungi</taxon>
        <taxon>Dikarya</taxon>
        <taxon>Basidiomycota</taxon>
        <taxon>Agaricomycotina</taxon>
        <taxon>Agaricomycetes</taxon>
        <taxon>Agaricomycetidae</taxon>
        <taxon>Agaricales</taxon>
        <taxon>Marasmiineae</taxon>
        <taxon>Mycenaceae</taxon>
        <taxon>Mycena</taxon>
    </lineage>
</organism>
<dbReference type="GO" id="GO:0004789">
    <property type="term" value="F:thiamine-phosphate diphosphorylase activity"/>
    <property type="evidence" value="ECO:0007669"/>
    <property type="project" value="UniProtKB-EC"/>
</dbReference>
<dbReference type="GO" id="GO:0000287">
    <property type="term" value="F:magnesium ion binding"/>
    <property type="evidence" value="ECO:0007669"/>
    <property type="project" value="InterPro"/>
</dbReference>
<dbReference type="Gene3D" id="3.40.1190.20">
    <property type="match status" value="1"/>
</dbReference>
<dbReference type="PANTHER" id="PTHR20857">
    <property type="entry name" value="THIAMINE-PHOSPHATE PYROPHOSPHORYLASE"/>
    <property type="match status" value="1"/>
</dbReference>
<dbReference type="AlphaFoldDB" id="A0AAD6ZZS0"/>
<comment type="function">
    <text evidence="3">Condenses 4-methyl-5-(beta-hydroxyethyl)thiazole monophosphate (THZ-P) and 2-methyl-4-amino-5-hydroxymethyl pyrimidine pyrophosphate (HMP-PP) to form thiamine monophosphate (TMP).</text>
</comment>
<dbReference type="InterPro" id="IPR013785">
    <property type="entry name" value="Aldolase_TIM"/>
</dbReference>
<feature type="domain" description="Thiamine phosphate synthase/TenI" evidence="18">
    <location>
        <begin position="8"/>
        <end position="200"/>
    </location>
</feature>
<evidence type="ECO:0000256" key="5">
    <source>
        <dbReference type="ARBA" id="ARBA00005165"/>
    </source>
</evidence>
<dbReference type="SUPFAM" id="SSF53613">
    <property type="entry name" value="Ribokinase-like"/>
    <property type="match status" value="1"/>
</dbReference>
<dbReference type="PRINTS" id="PR01099">
    <property type="entry name" value="HYETHTZKNASE"/>
</dbReference>
<keyword evidence="10" id="KW-0067">ATP-binding</keyword>
<dbReference type="FunFam" id="3.20.20.70:FF:000104">
    <property type="entry name" value="Thiamine biosynthetic bifunctional enzyme"/>
    <property type="match status" value="1"/>
</dbReference>
<comment type="pathway">
    <text evidence="5">Cofactor biosynthesis; thiamine diphosphate biosynthesis; thiamine phosphate from 4-amino-2-methyl-5-diphosphomethylpyrimidine and 4-methyl-5-(2-phosphoethyl)-thiazole: step 1/1.</text>
</comment>
<dbReference type="CDD" id="cd00564">
    <property type="entry name" value="TMP_TenI"/>
    <property type="match status" value="1"/>
</dbReference>
<evidence type="ECO:0000256" key="14">
    <source>
        <dbReference type="ARBA" id="ARBA00047851"/>
    </source>
</evidence>
<keyword evidence="6" id="KW-0808">Transferase</keyword>
<keyword evidence="8" id="KW-0547">Nucleotide-binding</keyword>
<comment type="similarity">
    <text evidence="17">In the N-terminal section; belongs to the thiamine-phosphate synthase family.</text>
</comment>
<evidence type="ECO:0000256" key="16">
    <source>
        <dbReference type="ARBA" id="ARBA00061146"/>
    </source>
</evidence>
<dbReference type="NCBIfam" id="NF006830">
    <property type="entry name" value="PRK09355.1"/>
    <property type="match status" value="1"/>
</dbReference>
<evidence type="ECO:0000256" key="3">
    <source>
        <dbReference type="ARBA" id="ARBA00003814"/>
    </source>
</evidence>
<dbReference type="CDD" id="cd01170">
    <property type="entry name" value="THZ_kinase"/>
    <property type="match status" value="1"/>
</dbReference>
<dbReference type="GO" id="GO:0005737">
    <property type="term" value="C:cytoplasm"/>
    <property type="evidence" value="ECO:0007669"/>
    <property type="project" value="TreeGrafter"/>
</dbReference>
<dbReference type="Pfam" id="PF02581">
    <property type="entry name" value="TMP-TENI"/>
    <property type="match status" value="1"/>
</dbReference>
<keyword evidence="9" id="KW-0418">Kinase</keyword>
<evidence type="ECO:0000256" key="12">
    <source>
        <dbReference type="ARBA" id="ARBA00022977"/>
    </source>
</evidence>
<protein>
    <submittedName>
        <fullName evidence="19">Thiamine biosynthetic bifunctional enzyme Thi4</fullName>
    </submittedName>
</protein>
<dbReference type="HAMAP" id="MF_00097">
    <property type="entry name" value="TMP_synthase"/>
    <property type="match status" value="1"/>
</dbReference>
<dbReference type="GO" id="GO:0009228">
    <property type="term" value="P:thiamine biosynthetic process"/>
    <property type="evidence" value="ECO:0007669"/>
    <property type="project" value="UniProtKB-KW"/>
</dbReference>